<dbReference type="SUPFAM" id="SSF55804">
    <property type="entry name" value="Phoshotransferase/anion transport protein"/>
    <property type="match status" value="1"/>
</dbReference>
<keyword evidence="3" id="KW-1185">Reference proteome</keyword>
<proteinExistence type="predicted"/>
<dbReference type="HOGENOM" id="CLU_072531_6_2_6"/>
<sequence length="147" mass="16697">MISISVADGAGLQNYDAVLEHIYNTHRETNTVKESWLKAMRKREAEYPTGIELEGYSIAIPHCDSEHASQPAIYIIRLPEAIPVNRADEDGILWVRLVVNLIVTDPADQLRLLKSLFNHLQNEEFYQNLLTLPVEDAKALFVSKIIQ</sequence>
<reference evidence="2 3" key="1">
    <citation type="journal article" date="2010" name="BMC Genomics">
        <title>Genome sequence of adherent-invasive Escherichia coli and comparative genomic analysis with other E. coli pathotypes.</title>
        <authorList>
            <person name="Nash J.H."/>
            <person name="Villegas A."/>
            <person name="Kropinski A.M."/>
            <person name="Aguilar-Valenzuela R."/>
            <person name="Konczy P."/>
            <person name="Mascarenhas M."/>
            <person name="Ziebell K."/>
            <person name="Torres A.G."/>
            <person name="Karmali M.A."/>
            <person name="Coombes B.K."/>
        </authorList>
    </citation>
    <scope>NUCLEOTIDE SEQUENCE [LARGE SCALE GENOMIC DNA]</scope>
    <source>
        <strain evidence="3">NRG 857C / AIEC</strain>
    </source>
</reference>
<dbReference type="InterPro" id="IPR016152">
    <property type="entry name" value="PTrfase/Anion_transptr"/>
</dbReference>
<dbReference type="EMBL" id="CP001855">
    <property type="protein sequence ID" value="ADR27431.1"/>
    <property type="molecule type" value="Genomic_DNA"/>
</dbReference>
<dbReference type="PANTHER" id="PTHR47738:SF4">
    <property type="entry name" value="PTS SYSTEM GALACTITOL-SPECIFIC EIIA COMPONENT"/>
    <property type="match status" value="1"/>
</dbReference>
<dbReference type="Pfam" id="PF00359">
    <property type="entry name" value="PTS_EIIA_2"/>
    <property type="match status" value="1"/>
</dbReference>
<dbReference type="Gene3D" id="3.40.930.10">
    <property type="entry name" value="Mannitol-specific EII, Chain A"/>
    <property type="match status" value="1"/>
</dbReference>
<gene>
    <name evidence="2" type="ordered locus">NRG857_10080</name>
</gene>
<dbReference type="AlphaFoldDB" id="A0A0H3EKD2"/>
<feature type="domain" description="PTS EIIA type-2" evidence="1">
    <location>
        <begin position="1"/>
        <end position="147"/>
    </location>
</feature>
<dbReference type="KEGG" id="eln:NRG857_10080"/>
<evidence type="ECO:0000259" key="1">
    <source>
        <dbReference type="PROSITE" id="PS51094"/>
    </source>
</evidence>
<accession>A0A0H3EKD2</accession>
<dbReference type="InterPro" id="IPR002178">
    <property type="entry name" value="PTS_EIIA_type-2_dom"/>
</dbReference>
<dbReference type="InterPro" id="IPR051541">
    <property type="entry name" value="PTS_SugarTrans_NitroReg"/>
</dbReference>
<dbReference type="GO" id="GO:0030295">
    <property type="term" value="F:protein kinase activator activity"/>
    <property type="evidence" value="ECO:0007669"/>
    <property type="project" value="TreeGrafter"/>
</dbReference>
<organism evidence="2 3">
    <name type="scientific">Escherichia coli O83:H1 (strain NRG 857C / AIEC)</name>
    <dbReference type="NCBI Taxonomy" id="685038"/>
    <lineage>
        <taxon>Bacteria</taxon>
        <taxon>Pseudomonadati</taxon>
        <taxon>Pseudomonadota</taxon>
        <taxon>Gammaproteobacteria</taxon>
        <taxon>Enterobacterales</taxon>
        <taxon>Enterobacteriaceae</taxon>
        <taxon>Escherichia</taxon>
    </lineage>
</organism>
<name>A0A0H3EKD2_ECO8N</name>
<dbReference type="RefSeq" id="WP_000623675.1">
    <property type="nucleotide sequence ID" value="NC_017634.1"/>
</dbReference>
<dbReference type="Proteomes" id="UP000008614">
    <property type="component" value="Chromosome"/>
</dbReference>
<evidence type="ECO:0000313" key="3">
    <source>
        <dbReference type="Proteomes" id="UP000008614"/>
    </source>
</evidence>
<evidence type="ECO:0000313" key="2">
    <source>
        <dbReference type="EMBL" id="ADR27431.1"/>
    </source>
</evidence>
<dbReference type="PANTHER" id="PTHR47738">
    <property type="entry name" value="PTS SYSTEM FRUCTOSE-LIKE EIIA COMPONENT-RELATED"/>
    <property type="match status" value="1"/>
</dbReference>
<protein>
    <submittedName>
        <fullName evidence="2">Putative PTS IIA-like nitrogen-regulatory protein PtsN</fullName>
    </submittedName>
</protein>
<dbReference type="PROSITE" id="PS51094">
    <property type="entry name" value="PTS_EIIA_TYPE_2"/>
    <property type="match status" value="1"/>
</dbReference>